<dbReference type="EMBL" id="CANTFL010000634">
    <property type="protein sequence ID" value="CAI5726044.1"/>
    <property type="molecule type" value="Genomic_DNA"/>
</dbReference>
<feature type="region of interest" description="Disordered" evidence="1">
    <location>
        <begin position="147"/>
        <end position="167"/>
    </location>
</feature>
<keyword evidence="3" id="KW-1185">Reference proteome</keyword>
<evidence type="ECO:0000313" key="2">
    <source>
        <dbReference type="EMBL" id="CAI5726044.1"/>
    </source>
</evidence>
<dbReference type="PANTHER" id="PTHR33129">
    <property type="entry name" value="PROTEIN KINASE DOMAIN-CONTAINING PROTEIN-RELATED"/>
    <property type="match status" value="1"/>
</dbReference>
<sequence>MYQDRPVDVVKECYSRWGGIPRYVLRHATSKARQKELDATIAVSSFDAILRASVESSSAECDAVHLLLHFRVHPERFSHEGFDFASKYVAEKVFRLLYARHWVELMGFLAIPNQVGGRAVYRGALFERYAHAVLSQGGEFQGRRLVRGQKKGAEGGEHASKAEGVVGESEGAINNEEICVSLPARETVFFKRDEDVTDVDPSTYLQPASSNAILVDAMAKPNDMFQPTCERVHPCKQAGLVEALNLLGNPAAPRLYFVVPPDVYDDFTYQNCHGSGRKKVKHEDDTLDEVEQYVIKVNYAHEIRAAKKGDESRVRFVPRRKAMKVV</sequence>
<dbReference type="AlphaFoldDB" id="A0AAV0TTR6"/>
<evidence type="ECO:0000313" key="3">
    <source>
        <dbReference type="Proteomes" id="UP001162031"/>
    </source>
</evidence>
<reference evidence="2" key="1">
    <citation type="submission" date="2022-12" db="EMBL/GenBank/DDBJ databases">
        <authorList>
            <person name="Webb A."/>
        </authorList>
    </citation>
    <scope>NUCLEOTIDE SEQUENCE</scope>
    <source>
        <strain evidence="2">Hp1</strain>
    </source>
</reference>
<feature type="compositionally biased region" description="Basic and acidic residues" evidence="1">
    <location>
        <begin position="151"/>
        <end position="161"/>
    </location>
</feature>
<gene>
    <name evidence="2" type="ORF">HBR001_LOCUS3747</name>
</gene>
<comment type="caution">
    <text evidence="2">The sequence shown here is derived from an EMBL/GenBank/DDBJ whole genome shotgun (WGS) entry which is preliminary data.</text>
</comment>
<dbReference type="InterPro" id="IPR052980">
    <property type="entry name" value="Crinkler_effector"/>
</dbReference>
<proteinExistence type="predicted"/>
<protein>
    <submittedName>
        <fullName evidence="2">Uncharacterized protein</fullName>
    </submittedName>
</protein>
<accession>A0AAV0TTR6</accession>
<name>A0AAV0TTR6_HYABA</name>
<organism evidence="2 3">
    <name type="scientific">Hyaloperonospora brassicae</name>
    <name type="common">Brassica downy mildew</name>
    <name type="synonym">Peronospora brassicae</name>
    <dbReference type="NCBI Taxonomy" id="162125"/>
    <lineage>
        <taxon>Eukaryota</taxon>
        <taxon>Sar</taxon>
        <taxon>Stramenopiles</taxon>
        <taxon>Oomycota</taxon>
        <taxon>Peronosporomycetes</taxon>
        <taxon>Peronosporales</taxon>
        <taxon>Peronosporaceae</taxon>
        <taxon>Hyaloperonospora</taxon>
    </lineage>
</organism>
<dbReference type="Proteomes" id="UP001162031">
    <property type="component" value="Unassembled WGS sequence"/>
</dbReference>
<evidence type="ECO:0000256" key="1">
    <source>
        <dbReference type="SAM" id="MobiDB-lite"/>
    </source>
</evidence>
<dbReference type="PANTHER" id="PTHR33129:SF1">
    <property type="entry name" value="ATP-BINDING PROTEIN"/>
    <property type="match status" value="1"/>
</dbReference>